<sequence length="61" mass="6755">MQHSLIHHLPITMGMGTGRTVHAHGAPVAPLQQALGRRTTLPWSRMPARTHTAMSAPRLRR</sequence>
<evidence type="ECO:0000313" key="1">
    <source>
        <dbReference type="EMBL" id="AXY23465.1"/>
    </source>
</evidence>
<evidence type="ECO:0000313" key="2">
    <source>
        <dbReference type="Proteomes" id="UP000264120"/>
    </source>
</evidence>
<dbReference type="RefSeq" id="WP_102323804.1">
    <property type="nucleotide sequence ID" value="NZ_CALCQY010000017.1"/>
</dbReference>
<dbReference type="EMBL" id="CP023036">
    <property type="protein sequence ID" value="AXY23465.1"/>
    <property type="molecule type" value="Genomic_DNA"/>
</dbReference>
<organism evidence="1 2">
    <name type="scientific">Komagataeibacter saccharivorans</name>
    <dbReference type="NCBI Taxonomy" id="265959"/>
    <lineage>
        <taxon>Bacteria</taxon>
        <taxon>Pseudomonadati</taxon>
        <taxon>Pseudomonadota</taxon>
        <taxon>Alphaproteobacteria</taxon>
        <taxon>Acetobacterales</taxon>
        <taxon>Acetobacteraceae</taxon>
        <taxon>Komagataeibacter</taxon>
    </lineage>
</organism>
<keyword evidence="2" id="KW-1185">Reference proteome</keyword>
<dbReference type="Proteomes" id="UP000264120">
    <property type="component" value="Chromosome"/>
</dbReference>
<dbReference type="GeneID" id="98312335"/>
<proteinExistence type="predicted"/>
<reference evidence="1 2" key="1">
    <citation type="submission" date="2017-08" db="EMBL/GenBank/DDBJ databases">
        <title>Complete genome sequence of Gluconacetobacter saccharivorans CV1 isolated from Fermented Vinegar.</title>
        <authorList>
            <person name="Kim S.-Y."/>
        </authorList>
    </citation>
    <scope>NUCLEOTIDE SEQUENCE [LARGE SCALE GENOMIC DNA]</scope>
    <source>
        <strain evidence="1 2">CV1</strain>
    </source>
</reference>
<accession>A0A347WF22</accession>
<dbReference type="AlphaFoldDB" id="A0A347WF22"/>
<protein>
    <submittedName>
        <fullName evidence="1">Uncharacterized protein</fullName>
    </submittedName>
</protein>
<dbReference type="KEGG" id="ksc:CD178_02718"/>
<gene>
    <name evidence="1" type="ORF">CD178_02718</name>
</gene>
<name>A0A347WF22_9PROT</name>